<accession>A0ABX7GTF9</accession>
<keyword evidence="2" id="KW-1185">Reference proteome</keyword>
<name>A0ABX7GTF9_9GAMM</name>
<protein>
    <submittedName>
        <fullName evidence="1">DUF2199 domain-containing protein</fullName>
    </submittedName>
</protein>
<dbReference type="Pfam" id="PF09965">
    <property type="entry name" value="DUF2199"/>
    <property type="match status" value="1"/>
</dbReference>
<dbReference type="EMBL" id="CP064030">
    <property type="protein sequence ID" value="QRN53676.1"/>
    <property type="molecule type" value="Genomic_DNA"/>
</dbReference>
<proteinExistence type="predicted"/>
<organism evidence="1 2">
    <name type="scientific">Dyella caseinilytica</name>
    <dbReference type="NCBI Taxonomy" id="1849581"/>
    <lineage>
        <taxon>Bacteria</taxon>
        <taxon>Pseudomonadati</taxon>
        <taxon>Pseudomonadota</taxon>
        <taxon>Gammaproteobacteria</taxon>
        <taxon>Lysobacterales</taxon>
        <taxon>Rhodanobacteraceae</taxon>
        <taxon>Dyella</taxon>
    </lineage>
</organism>
<reference evidence="1 2" key="1">
    <citation type="submission" date="2020-10" db="EMBL/GenBank/DDBJ databases">
        <title>Phylogeny of dyella-like bacteria.</title>
        <authorList>
            <person name="Fu J."/>
        </authorList>
    </citation>
    <scope>NUCLEOTIDE SEQUENCE [LARGE SCALE GENOMIC DNA]</scope>
    <source>
        <strain evidence="1 2">DHOB09</strain>
    </source>
</reference>
<gene>
    <name evidence="1" type="ORF">ISN74_20135</name>
</gene>
<sequence>MSALLTFTCSCCGKTHEGSPSFSCKSPHYYDQLSDEDKTRIAILQDDMCVIGIDENSDFFVRTILEVPIHGVAEPFMWGVWVSLSQANFKRYMSTWDNHDETDNYFGWFSNRLPHYPDTLSLKTSVRPRNGGLRPLLVLEESDHPLAVHFHQGISVGEAQQIAERVMHPE</sequence>
<evidence type="ECO:0000313" key="1">
    <source>
        <dbReference type="EMBL" id="QRN53676.1"/>
    </source>
</evidence>
<dbReference type="RefSeq" id="WP_188795793.1">
    <property type="nucleotide sequence ID" value="NZ_BMIZ01000001.1"/>
</dbReference>
<evidence type="ECO:0000313" key="2">
    <source>
        <dbReference type="Proteomes" id="UP000663181"/>
    </source>
</evidence>
<dbReference type="InterPro" id="IPR018697">
    <property type="entry name" value="DUF2199"/>
</dbReference>
<dbReference type="Proteomes" id="UP000663181">
    <property type="component" value="Chromosome"/>
</dbReference>